<feature type="domain" description="Isochorismatase-like" evidence="2">
    <location>
        <begin position="7"/>
        <end position="164"/>
    </location>
</feature>
<dbReference type="Proteomes" id="UP000034196">
    <property type="component" value="Unassembled WGS sequence"/>
</dbReference>
<evidence type="ECO:0000313" key="3">
    <source>
        <dbReference type="EMBL" id="OIJ62670.1"/>
    </source>
</evidence>
<dbReference type="EMBL" id="LAVA02000151">
    <property type="protein sequence ID" value="OIJ62670.1"/>
    <property type="molecule type" value="Genomic_DNA"/>
</dbReference>
<evidence type="ECO:0000313" key="4">
    <source>
        <dbReference type="Proteomes" id="UP000034196"/>
    </source>
</evidence>
<evidence type="ECO:0000259" key="2">
    <source>
        <dbReference type="Pfam" id="PF00857"/>
    </source>
</evidence>
<protein>
    <submittedName>
        <fullName evidence="3">Hydrolase</fullName>
    </submittedName>
</protein>
<gene>
    <name evidence="3" type="ORF">WN71_038230</name>
</gene>
<sequence>MSASAHLAVIDMQRVFADSESPWATPDFDRAAAGVRRLLPAFGDRVTFTRFLAPKEPAGAWRAYYDRWSFARRPPDAELWSLHEEFAATAHHVLDATTFGKWTPELAARTGPVGRLVLAGVSTDCCVLFTALAAADAGIEVLVAADACAAGDDDAHARALHLLDLHRPLIRVVTVDELLGADAIPV</sequence>
<dbReference type="GO" id="GO:0016787">
    <property type="term" value="F:hydrolase activity"/>
    <property type="evidence" value="ECO:0007669"/>
    <property type="project" value="UniProtKB-KW"/>
</dbReference>
<dbReference type="SUPFAM" id="SSF52499">
    <property type="entry name" value="Isochorismatase-like hydrolases"/>
    <property type="match status" value="1"/>
</dbReference>
<dbReference type="AlphaFoldDB" id="A0A1J4NNC3"/>
<dbReference type="InterPro" id="IPR036380">
    <property type="entry name" value="Isochorismatase-like_sf"/>
</dbReference>
<dbReference type="InterPro" id="IPR000868">
    <property type="entry name" value="Isochorismatase-like_dom"/>
</dbReference>
<dbReference type="STRING" id="1428628.WN71_038230"/>
<proteinExistence type="predicted"/>
<keyword evidence="1 3" id="KW-0378">Hydrolase</keyword>
<organism evidence="3 4">
    <name type="scientific">Streptomyces mangrovisoli</name>
    <dbReference type="NCBI Taxonomy" id="1428628"/>
    <lineage>
        <taxon>Bacteria</taxon>
        <taxon>Bacillati</taxon>
        <taxon>Actinomycetota</taxon>
        <taxon>Actinomycetes</taxon>
        <taxon>Kitasatosporales</taxon>
        <taxon>Streptomycetaceae</taxon>
        <taxon>Streptomyces</taxon>
    </lineage>
</organism>
<dbReference type="Pfam" id="PF00857">
    <property type="entry name" value="Isochorismatase"/>
    <property type="match status" value="1"/>
</dbReference>
<evidence type="ECO:0000256" key="1">
    <source>
        <dbReference type="ARBA" id="ARBA00022801"/>
    </source>
</evidence>
<dbReference type="PANTHER" id="PTHR43540">
    <property type="entry name" value="PEROXYUREIDOACRYLATE/UREIDOACRYLATE AMIDOHYDROLASE-RELATED"/>
    <property type="match status" value="1"/>
</dbReference>
<keyword evidence="4" id="KW-1185">Reference proteome</keyword>
<reference evidence="3" key="1">
    <citation type="submission" date="2016-10" db="EMBL/GenBank/DDBJ databases">
        <title>Genome sequence of Streptomyces mangrovisoli MUSC 149.</title>
        <authorList>
            <person name="Lee L.-H."/>
            <person name="Ser H.-L."/>
        </authorList>
    </citation>
    <scope>NUCLEOTIDE SEQUENCE [LARGE SCALE GENOMIC DNA]</scope>
    <source>
        <strain evidence="3">MUSC 149</strain>
    </source>
</reference>
<accession>A0A1J4NNC3</accession>
<dbReference type="Gene3D" id="3.40.50.850">
    <property type="entry name" value="Isochorismatase-like"/>
    <property type="match status" value="1"/>
</dbReference>
<name>A0A1J4NNC3_9ACTN</name>
<dbReference type="InterPro" id="IPR050272">
    <property type="entry name" value="Isochorismatase-like_hydrls"/>
</dbReference>
<comment type="caution">
    <text evidence="3">The sequence shown here is derived from an EMBL/GenBank/DDBJ whole genome shotgun (WGS) entry which is preliminary data.</text>
</comment>